<dbReference type="Pfam" id="PF13416">
    <property type="entry name" value="SBP_bac_8"/>
    <property type="match status" value="1"/>
</dbReference>
<dbReference type="PROSITE" id="PS51257">
    <property type="entry name" value="PROKAR_LIPOPROTEIN"/>
    <property type="match status" value="1"/>
</dbReference>
<keyword evidence="1 2" id="KW-0732">Signal</keyword>
<protein>
    <submittedName>
        <fullName evidence="3">ABC transporter substrate-binding protein</fullName>
    </submittedName>
</protein>
<feature type="signal peptide" evidence="2">
    <location>
        <begin position="1"/>
        <end position="29"/>
    </location>
</feature>
<dbReference type="AlphaFoldDB" id="A0A9Y2JS83"/>
<evidence type="ECO:0000313" key="3">
    <source>
        <dbReference type="EMBL" id="WIY03278.1"/>
    </source>
</evidence>
<dbReference type="PANTHER" id="PTHR30222:SF18">
    <property type="entry name" value="BIFUNCTIONAL POLYHYDROXYBUTYRATE SYNTHASE _ ABC TRANSPORTER PERIPLASMIC BINDING PROTEIN-RELATED"/>
    <property type="match status" value="1"/>
</dbReference>
<name>A0A9Y2JS83_9PSEU</name>
<dbReference type="PANTHER" id="PTHR30222">
    <property type="entry name" value="SPERMIDINE/PUTRESCINE-BINDING PERIPLASMIC PROTEIN"/>
    <property type="match status" value="1"/>
</dbReference>
<proteinExistence type="predicted"/>
<reference evidence="3 4" key="1">
    <citation type="submission" date="2023-06" db="EMBL/GenBank/DDBJ databases">
        <authorList>
            <person name="Oyuntsetseg B."/>
            <person name="Kim S.B."/>
        </authorList>
    </citation>
    <scope>NUCLEOTIDE SEQUENCE [LARGE SCALE GENOMIC DNA]</scope>
    <source>
        <strain evidence="3 4">4-36</strain>
    </source>
</reference>
<dbReference type="RefSeq" id="WP_285999674.1">
    <property type="nucleotide sequence ID" value="NZ_CP127295.1"/>
</dbReference>
<organism evidence="3 4">
    <name type="scientific">Amycolatopsis mongoliensis</name>
    <dbReference type="NCBI Taxonomy" id="715475"/>
    <lineage>
        <taxon>Bacteria</taxon>
        <taxon>Bacillati</taxon>
        <taxon>Actinomycetota</taxon>
        <taxon>Actinomycetes</taxon>
        <taxon>Pseudonocardiales</taxon>
        <taxon>Pseudonocardiaceae</taxon>
        <taxon>Amycolatopsis</taxon>
    </lineage>
</organism>
<feature type="chain" id="PRO_5040830595" evidence="2">
    <location>
        <begin position="30"/>
        <end position="400"/>
    </location>
</feature>
<evidence type="ECO:0000256" key="1">
    <source>
        <dbReference type="ARBA" id="ARBA00022729"/>
    </source>
</evidence>
<keyword evidence="4" id="KW-1185">Reference proteome</keyword>
<dbReference type="InterPro" id="IPR006059">
    <property type="entry name" value="SBP"/>
</dbReference>
<dbReference type="CDD" id="cd13588">
    <property type="entry name" value="PBP2_polyamine_1"/>
    <property type="match status" value="1"/>
</dbReference>
<dbReference type="EMBL" id="CP127295">
    <property type="protein sequence ID" value="WIY03278.1"/>
    <property type="molecule type" value="Genomic_DNA"/>
</dbReference>
<accession>A0A9Y2JS83</accession>
<evidence type="ECO:0000313" key="4">
    <source>
        <dbReference type="Proteomes" id="UP001239397"/>
    </source>
</evidence>
<dbReference type="SUPFAM" id="SSF53850">
    <property type="entry name" value="Periplasmic binding protein-like II"/>
    <property type="match status" value="1"/>
</dbReference>
<dbReference type="Proteomes" id="UP001239397">
    <property type="component" value="Chromosome"/>
</dbReference>
<dbReference type="Gene3D" id="3.40.190.10">
    <property type="entry name" value="Periplasmic binding protein-like II"/>
    <property type="match status" value="2"/>
</dbReference>
<gene>
    <name evidence="3" type="ORF">QRX60_05295</name>
</gene>
<sequence length="400" mass="43031">MKNRKTRLAGLLGASLLLAACGTSGTSSSAPPGAQGFTPPKLEALKALGQPEGQLNVLAWPGYAENGSNDPKVNWVTPFEQQTGCKVNVKPFGTSDEAVTLMKTGQYDVVSASGDASLRLVASGDAEPVNTALVPNYADVQPFLKDKPWNSVGGVSYGIPHGWGANLLTWRTDKVTPAPTSWSVMFDANSPYKGKVIAYDSPIYIADAALYLQAHQPDLGIKNPYALDDKQFTAAVNLLKQQRPLVSEYWSDYLKESQALKNADAVVGTAWQVTVNLTKGEGAPLESAVPSEGATGWSDTWMVAAKSAHKTCAYKWLDYIVSPKVNAQVAEYFGEAPANTKACAEMTDKTLCDTYHANDAGYAAKIAYWTTPIPQCLDGRTDVKCKDYGEWTKAWTEIKG</sequence>
<evidence type="ECO:0000256" key="2">
    <source>
        <dbReference type="SAM" id="SignalP"/>
    </source>
</evidence>
<dbReference type="KEGG" id="amog:QRX60_05295"/>